<name>A0A1U7NHL5_9FIRM</name>
<dbReference type="GO" id="GO:0045820">
    <property type="term" value="P:negative regulation of glycolytic process"/>
    <property type="evidence" value="ECO:0007669"/>
    <property type="project" value="TreeGrafter"/>
</dbReference>
<dbReference type="Proteomes" id="UP000186341">
    <property type="component" value="Unassembled WGS sequence"/>
</dbReference>
<evidence type="ECO:0000256" key="3">
    <source>
        <dbReference type="PIRSR" id="PIRSR613078-2"/>
    </source>
</evidence>
<dbReference type="Gene3D" id="3.40.50.1240">
    <property type="entry name" value="Phosphoglycerate mutase-like"/>
    <property type="match status" value="1"/>
</dbReference>
<comment type="caution">
    <text evidence="4">The sequence shown here is derived from an EMBL/GenBank/DDBJ whole genome shotgun (WGS) entry which is preliminary data.</text>
</comment>
<dbReference type="EMBL" id="MPJW01000086">
    <property type="protein sequence ID" value="OLU41394.1"/>
    <property type="molecule type" value="Genomic_DNA"/>
</dbReference>
<dbReference type="OrthoDB" id="9781415at2"/>
<feature type="active site" description="Tele-phosphohistidine intermediate" evidence="2">
    <location>
        <position position="9"/>
    </location>
</feature>
<dbReference type="SUPFAM" id="SSF53254">
    <property type="entry name" value="Phosphoglycerate mutase-like"/>
    <property type="match status" value="1"/>
</dbReference>
<accession>A0A1U7NHL5</accession>
<dbReference type="PANTHER" id="PTHR46517">
    <property type="entry name" value="FRUCTOSE-2,6-BISPHOSPHATASE TIGAR"/>
    <property type="match status" value="1"/>
</dbReference>
<evidence type="ECO:0000313" key="4">
    <source>
        <dbReference type="EMBL" id="OLU41394.1"/>
    </source>
</evidence>
<keyword evidence="5" id="KW-1185">Reference proteome</keyword>
<organism evidence="4 5">
    <name type="scientific">Ileibacterium valens</name>
    <dbReference type="NCBI Taxonomy" id="1862668"/>
    <lineage>
        <taxon>Bacteria</taxon>
        <taxon>Bacillati</taxon>
        <taxon>Bacillota</taxon>
        <taxon>Erysipelotrichia</taxon>
        <taxon>Erysipelotrichales</taxon>
        <taxon>Erysipelotrichaceae</taxon>
        <taxon>Ileibacterium</taxon>
    </lineage>
</organism>
<dbReference type="GeneID" id="82202263"/>
<sequence length="204" mass="22894">MKTIYYVRHGQTELNAAKRVQGRINSDLTALGQMQAYITGQYFSDQQIHFDAVYRSPLERCKDTAMLICPYKQAVAMDGFIETGYGKLEGSSVDEFQKVKGKYSNSAFVKKFGGEDLEDVAIRGREAFRKVLEETADDATILIIGHGSAGFHLAQSFDRNRARAMRKFGNCLIYTYHAENTLDSVVLESIELGPAALLDPERFQ</sequence>
<gene>
    <name evidence="4" type="ORF">BO222_03375</name>
</gene>
<dbReference type="CDD" id="cd07067">
    <property type="entry name" value="HP_PGM_like"/>
    <property type="match status" value="1"/>
</dbReference>
<dbReference type="RefSeq" id="WP_075818342.1">
    <property type="nucleotide sequence ID" value="NZ_CAOUMU010000001.1"/>
</dbReference>
<reference evidence="4 5" key="1">
    <citation type="submission" date="2016-11" db="EMBL/GenBank/DDBJ databases">
        <title>Description of two novel members of the family Erysipelotrichaceae: Ileibacterium lipovorans gen. nov., sp. nov. and Dubosiella newyorkensis, gen. nov., sp. nov.</title>
        <authorList>
            <person name="Cox L.M."/>
            <person name="Sohn J."/>
            <person name="Tyrrell K.L."/>
            <person name="Citron D.M."/>
            <person name="Lawson P.A."/>
            <person name="Patel N.B."/>
            <person name="Iizumi T."/>
            <person name="Perez-Perez G.I."/>
            <person name="Goldstein E.J."/>
            <person name="Blaser M.J."/>
        </authorList>
    </citation>
    <scope>NUCLEOTIDE SEQUENCE [LARGE SCALE GENOMIC DNA]</scope>
    <source>
        <strain evidence="4 5">NYU-BL-A3</strain>
    </source>
</reference>
<dbReference type="InterPro" id="IPR029033">
    <property type="entry name" value="His_PPase_superfam"/>
</dbReference>
<evidence type="ECO:0000313" key="5">
    <source>
        <dbReference type="Proteomes" id="UP000186341"/>
    </source>
</evidence>
<feature type="binding site" evidence="3">
    <location>
        <position position="60"/>
    </location>
    <ligand>
        <name>substrate</name>
    </ligand>
</feature>
<dbReference type="GO" id="GO:0004331">
    <property type="term" value="F:fructose-2,6-bisphosphate 2-phosphatase activity"/>
    <property type="evidence" value="ECO:0007669"/>
    <property type="project" value="TreeGrafter"/>
</dbReference>
<evidence type="ECO:0000256" key="2">
    <source>
        <dbReference type="PIRSR" id="PIRSR613078-1"/>
    </source>
</evidence>
<dbReference type="InterPro" id="IPR013078">
    <property type="entry name" value="His_Pase_superF_clade-1"/>
</dbReference>
<feature type="binding site" evidence="3">
    <location>
        <begin position="82"/>
        <end position="85"/>
    </location>
    <ligand>
        <name>substrate</name>
    </ligand>
</feature>
<feature type="active site" description="Proton donor/acceptor" evidence="2">
    <location>
        <position position="82"/>
    </location>
</feature>
<dbReference type="SMART" id="SM00855">
    <property type="entry name" value="PGAM"/>
    <property type="match status" value="1"/>
</dbReference>
<dbReference type="GO" id="GO:0043456">
    <property type="term" value="P:regulation of pentose-phosphate shunt"/>
    <property type="evidence" value="ECO:0007669"/>
    <property type="project" value="TreeGrafter"/>
</dbReference>
<dbReference type="AlphaFoldDB" id="A0A1U7NHL5"/>
<dbReference type="InterPro" id="IPR051695">
    <property type="entry name" value="Phosphoglycerate_Mutase"/>
</dbReference>
<dbReference type="GO" id="GO:0005829">
    <property type="term" value="C:cytosol"/>
    <property type="evidence" value="ECO:0007669"/>
    <property type="project" value="TreeGrafter"/>
</dbReference>
<keyword evidence="1" id="KW-0378">Hydrolase</keyword>
<feature type="binding site" evidence="3">
    <location>
        <begin position="8"/>
        <end position="15"/>
    </location>
    <ligand>
        <name>substrate</name>
    </ligand>
</feature>
<protein>
    <recommendedName>
        <fullName evidence="6">Histidine phosphatase family protein</fullName>
    </recommendedName>
</protein>
<dbReference type="PANTHER" id="PTHR46517:SF1">
    <property type="entry name" value="FRUCTOSE-2,6-BISPHOSPHATASE TIGAR"/>
    <property type="match status" value="1"/>
</dbReference>
<dbReference type="Pfam" id="PF00300">
    <property type="entry name" value="His_Phos_1"/>
    <property type="match status" value="1"/>
</dbReference>
<evidence type="ECO:0000256" key="1">
    <source>
        <dbReference type="ARBA" id="ARBA00022801"/>
    </source>
</evidence>
<proteinExistence type="predicted"/>
<evidence type="ECO:0008006" key="6">
    <source>
        <dbReference type="Google" id="ProtNLM"/>
    </source>
</evidence>